<dbReference type="KEGG" id="omr:OXIME_001472"/>
<organism evidence="4 5">
    <name type="scientific">Oxyplasma meridianum</name>
    <dbReference type="NCBI Taxonomy" id="3073602"/>
    <lineage>
        <taxon>Archaea</taxon>
        <taxon>Methanobacteriati</taxon>
        <taxon>Thermoplasmatota</taxon>
        <taxon>Thermoplasmata</taxon>
        <taxon>Thermoplasmatales</taxon>
        <taxon>Thermoplasmataceae</taxon>
        <taxon>Oxyplasma</taxon>
    </lineage>
</organism>
<accession>A0AAX4NHD0</accession>
<feature type="domain" description="Thiolase C-terminal" evidence="3">
    <location>
        <begin position="247"/>
        <end position="388"/>
    </location>
</feature>
<reference evidence="4 5" key="1">
    <citation type="submission" date="2023-09" db="EMBL/GenBank/DDBJ databases">
        <authorList>
            <person name="Golyshina O.V."/>
            <person name="Lunev E.A."/>
            <person name="Bargiela R."/>
            <person name="Gaines M.C."/>
            <person name="Daum B."/>
            <person name="Bale N.J."/>
            <person name="Koenen M."/>
            <person name="Sinninghe Damst J.S."/>
            <person name="Yakimov M."/>
            <person name="Golyshin P.N."/>
        </authorList>
    </citation>
    <scope>NUCLEOTIDE SEQUENCE [LARGE SCALE GENOMIC DNA]</scope>
    <source>
        <strain evidence="4 5">M1</strain>
    </source>
</reference>
<dbReference type="InterPro" id="IPR002155">
    <property type="entry name" value="Thiolase"/>
</dbReference>
<dbReference type="GeneID" id="95968210"/>
<evidence type="ECO:0000256" key="1">
    <source>
        <dbReference type="ARBA" id="ARBA00023229"/>
    </source>
</evidence>
<dbReference type="SUPFAM" id="SSF53901">
    <property type="entry name" value="Thiolase-like"/>
    <property type="match status" value="2"/>
</dbReference>
<dbReference type="NCBIfam" id="NF004720">
    <property type="entry name" value="PRK06064.1"/>
    <property type="match status" value="1"/>
</dbReference>
<evidence type="ECO:0000313" key="5">
    <source>
        <dbReference type="Proteomes" id="UP001451606"/>
    </source>
</evidence>
<protein>
    <submittedName>
        <fullName evidence="4">Thiolase domain-containing protein</fullName>
    </submittedName>
</protein>
<name>A0AAX4NHD0_9ARCH</name>
<dbReference type="AlphaFoldDB" id="A0AAX4NHD0"/>
<dbReference type="Pfam" id="PF00108">
    <property type="entry name" value="Thiolase_N"/>
    <property type="match status" value="1"/>
</dbReference>
<evidence type="ECO:0000259" key="2">
    <source>
        <dbReference type="Pfam" id="PF00108"/>
    </source>
</evidence>
<keyword evidence="5" id="KW-1185">Reference proteome</keyword>
<dbReference type="Proteomes" id="UP001451606">
    <property type="component" value="Chromosome"/>
</dbReference>
<dbReference type="RefSeq" id="WP_393971213.1">
    <property type="nucleotide sequence ID" value="NZ_CP133772.1"/>
</dbReference>
<dbReference type="InterPro" id="IPR016039">
    <property type="entry name" value="Thiolase-like"/>
</dbReference>
<dbReference type="PIRSF" id="PIRSF000429">
    <property type="entry name" value="Ac-CoA_Ac_transf"/>
    <property type="match status" value="1"/>
</dbReference>
<dbReference type="PANTHER" id="PTHR42870:SF6">
    <property type="entry name" value="ACETYL-COA C-ACYLTRANSFERASE"/>
    <property type="match status" value="1"/>
</dbReference>
<dbReference type="Pfam" id="PF22691">
    <property type="entry name" value="Thiolase_C_1"/>
    <property type="match status" value="1"/>
</dbReference>
<dbReference type="CDD" id="cd00829">
    <property type="entry name" value="SCP-x_thiolase"/>
    <property type="match status" value="1"/>
</dbReference>
<keyword evidence="1" id="KW-0414">Isoprene biosynthesis</keyword>
<evidence type="ECO:0000259" key="3">
    <source>
        <dbReference type="Pfam" id="PF22691"/>
    </source>
</evidence>
<dbReference type="PANTHER" id="PTHR42870">
    <property type="entry name" value="ACETYL-COA C-ACETYLTRANSFERASE"/>
    <property type="match status" value="1"/>
</dbReference>
<dbReference type="GO" id="GO:0016747">
    <property type="term" value="F:acyltransferase activity, transferring groups other than amino-acyl groups"/>
    <property type="evidence" value="ECO:0007669"/>
    <property type="project" value="InterPro"/>
</dbReference>
<proteinExistence type="predicted"/>
<sequence length="391" mass="41531">MRTLNKVYIIGAGETKYGELWEKSLRGLAVEAGLKAVENAGIFSKEIEVLYGSNSLAGTINGQENIGSLISDFSGIAENNIPAIRIEASTASGGAAVRQAYLAVKSGEYDVVMVGGVEKMTDIYGSEMIDLTSSVLDREWEAFLGATPAALAAMSARKYMKDFNVPKEALSMMSVNDHLNASKNPHAQYRNKITLEQASNATPVAEPLNLMDCSPISDGAAAVIVASEEYVKKNGIEGVEILSSAASQDYLAVHSRKSIYRLDSTVLAARAALGKAKLKLDKISFSEIHDSYSIYGMIELEDLGFAEKGKAKDLVYEEIKLNGSIPINPSGGLKAKGNPFGATGVGQFVEAYTQLKGKAGERQVKSPEYALLQNMGGTGSTSVVHILGGVA</sequence>
<dbReference type="GO" id="GO:0008299">
    <property type="term" value="P:isoprenoid biosynthetic process"/>
    <property type="evidence" value="ECO:0007669"/>
    <property type="project" value="UniProtKB-KW"/>
</dbReference>
<feature type="domain" description="Thiolase N-terminal" evidence="2">
    <location>
        <begin position="7"/>
        <end position="229"/>
    </location>
</feature>
<gene>
    <name evidence="4" type="ORF">OXIME_001472</name>
</gene>
<dbReference type="InterPro" id="IPR055140">
    <property type="entry name" value="Thiolase_C_2"/>
</dbReference>
<dbReference type="Gene3D" id="3.40.47.10">
    <property type="match status" value="1"/>
</dbReference>
<evidence type="ECO:0000313" key="4">
    <source>
        <dbReference type="EMBL" id="WYY00886.1"/>
    </source>
</evidence>
<dbReference type="InterPro" id="IPR020616">
    <property type="entry name" value="Thiolase_N"/>
</dbReference>
<dbReference type="EMBL" id="CP133772">
    <property type="protein sequence ID" value="WYY00886.1"/>
    <property type="molecule type" value="Genomic_DNA"/>
</dbReference>